<name>A0A9N9EA57_9GLOM</name>
<feature type="region of interest" description="Disordered" evidence="1">
    <location>
        <begin position="38"/>
        <end position="68"/>
    </location>
</feature>
<accession>A0A9N9EA57</accession>
<evidence type="ECO:0000256" key="1">
    <source>
        <dbReference type="SAM" id="MobiDB-lite"/>
    </source>
</evidence>
<dbReference type="Proteomes" id="UP000789396">
    <property type="component" value="Unassembled WGS sequence"/>
</dbReference>
<evidence type="ECO:0000313" key="3">
    <source>
        <dbReference type="Proteomes" id="UP000789396"/>
    </source>
</evidence>
<organism evidence="2 3">
    <name type="scientific">Racocetra fulgida</name>
    <dbReference type="NCBI Taxonomy" id="60492"/>
    <lineage>
        <taxon>Eukaryota</taxon>
        <taxon>Fungi</taxon>
        <taxon>Fungi incertae sedis</taxon>
        <taxon>Mucoromycota</taxon>
        <taxon>Glomeromycotina</taxon>
        <taxon>Glomeromycetes</taxon>
        <taxon>Diversisporales</taxon>
        <taxon>Gigasporaceae</taxon>
        <taxon>Racocetra</taxon>
    </lineage>
</organism>
<comment type="caution">
    <text evidence="2">The sequence shown here is derived from an EMBL/GenBank/DDBJ whole genome shotgun (WGS) entry which is preliminary data.</text>
</comment>
<feature type="non-terminal residue" evidence="2">
    <location>
        <position position="128"/>
    </location>
</feature>
<reference evidence="2" key="1">
    <citation type="submission" date="2021-06" db="EMBL/GenBank/DDBJ databases">
        <authorList>
            <person name="Kallberg Y."/>
            <person name="Tangrot J."/>
            <person name="Rosling A."/>
        </authorList>
    </citation>
    <scope>NUCLEOTIDE SEQUENCE</scope>
    <source>
        <strain evidence="2">IN212</strain>
    </source>
</reference>
<evidence type="ECO:0000313" key="2">
    <source>
        <dbReference type="EMBL" id="CAG8664128.1"/>
    </source>
</evidence>
<proteinExistence type="predicted"/>
<keyword evidence="3" id="KW-1185">Reference proteome</keyword>
<dbReference type="EMBL" id="CAJVPZ010015206">
    <property type="protein sequence ID" value="CAG8664128.1"/>
    <property type="molecule type" value="Genomic_DNA"/>
</dbReference>
<feature type="non-terminal residue" evidence="2">
    <location>
        <position position="1"/>
    </location>
</feature>
<protein>
    <submittedName>
        <fullName evidence="2">5777_t:CDS:1</fullName>
    </submittedName>
</protein>
<gene>
    <name evidence="2" type="ORF">RFULGI_LOCUS8968</name>
</gene>
<sequence>WYCNECKTVNLMESKHKMPDYSSTDYIDNQIFNKNKKELKSDKKSKKRDALDSDDEDSQYVRKSSKKTKSNRFPYCLNLYEFTFIKEIMRNSVNHIWEATGGQVGTITFNKLLYLATISLDNVNITVQ</sequence>
<dbReference type="AlphaFoldDB" id="A0A9N9EA57"/>